<keyword evidence="10" id="KW-1185">Reference proteome</keyword>
<feature type="transmembrane region" description="Helical" evidence="7">
    <location>
        <begin position="232"/>
        <end position="258"/>
    </location>
</feature>
<feature type="domain" description="ABC transmembrane type-1" evidence="8">
    <location>
        <begin position="96"/>
        <end position="297"/>
    </location>
</feature>
<gene>
    <name evidence="9" type="ORF">K8U61_02875</name>
</gene>
<evidence type="ECO:0000313" key="10">
    <source>
        <dbReference type="Proteomes" id="UP000780875"/>
    </source>
</evidence>
<feature type="transmembrane region" description="Helical" evidence="7">
    <location>
        <begin position="173"/>
        <end position="193"/>
    </location>
</feature>
<feature type="transmembrane region" description="Helical" evidence="7">
    <location>
        <begin position="278"/>
        <end position="304"/>
    </location>
</feature>
<evidence type="ECO:0000256" key="5">
    <source>
        <dbReference type="ARBA" id="ARBA00022989"/>
    </source>
</evidence>
<evidence type="ECO:0000259" key="8">
    <source>
        <dbReference type="PROSITE" id="PS50928"/>
    </source>
</evidence>
<comment type="caution">
    <text evidence="9">The sequence shown here is derived from an EMBL/GenBank/DDBJ whole genome shotgun (WGS) entry which is preliminary data.</text>
</comment>
<dbReference type="RefSeq" id="WP_224121455.1">
    <property type="nucleotide sequence ID" value="NZ_JAIQZJ010000001.1"/>
</dbReference>
<keyword evidence="3" id="KW-1003">Cell membrane</keyword>
<evidence type="ECO:0000256" key="4">
    <source>
        <dbReference type="ARBA" id="ARBA00022692"/>
    </source>
</evidence>
<evidence type="ECO:0000313" key="9">
    <source>
        <dbReference type="EMBL" id="MBZ5737094.1"/>
    </source>
</evidence>
<keyword evidence="6 7" id="KW-0472">Membrane</keyword>
<comment type="subcellular location">
    <subcellularLocation>
        <location evidence="1 7">Cell membrane</location>
        <topology evidence="1 7">Multi-pass membrane protein</topology>
    </subcellularLocation>
</comment>
<proteinExistence type="inferred from homology"/>
<evidence type="ECO:0000256" key="7">
    <source>
        <dbReference type="RuleBase" id="RU363032"/>
    </source>
</evidence>
<evidence type="ECO:0000256" key="2">
    <source>
        <dbReference type="ARBA" id="ARBA00022448"/>
    </source>
</evidence>
<dbReference type="PROSITE" id="PS50928">
    <property type="entry name" value="ABC_TM1"/>
    <property type="match status" value="1"/>
</dbReference>
<feature type="transmembrane region" description="Helical" evidence="7">
    <location>
        <begin position="135"/>
        <end position="161"/>
    </location>
</feature>
<dbReference type="SUPFAM" id="SSF161098">
    <property type="entry name" value="MetI-like"/>
    <property type="match status" value="1"/>
</dbReference>
<dbReference type="InterPro" id="IPR000515">
    <property type="entry name" value="MetI-like"/>
</dbReference>
<feature type="transmembrane region" description="Helical" evidence="7">
    <location>
        <begin position="102"/>
        <end position="123"/>
    </location>
</feature>
<organism evidence="9 10">
    <name type="scientific">Nocardioides mangrovi</name>
    <dbReference type="NCBI Taxonomy" id="2874580"/>
    <lineage>
        <taxon>Bacteria</taxon>
        <taxon>Bacillati</taxon>
        <taxon>Actinomycetota</taxon>
        <taxon>Actinomycetes</taxon>
        <taxon>Propionibacteriales</taxon>
        <taxon>Nocardioidaceae</taxon>
        <taxon>Nocardioides</taxon>
    </lineage>
</organism>
<name>A0ABS7U7Y9_9ACTN</name>
<accession>A0ABS7U7Y9</accession>
<dbReference type="PANTHER" id="PTHR43163">
    <property type="entry name" value="DIPEPTIDE TRANSPORT SYSTEM PERMEASE PROTEIN DPPB-RELATED"/>
    <property type="match status" value="1"/>
</dbReference>
<reference evidence="9 10" key="1">
    <citation type="submission" date="2021-09" db="EMBL/GenBank/DDBJ databases">
        <title>Whole genome sequence of Nocardioides sp. GBK3QG-3.</title>
        <authorList>
            <person name="Tuo L."/>
        </authorList>
    </citation>
    <scope>NUCLEOTIDE SEQUENCE [LARGE SCALE GENOMIC DNA]</scope>
    <source>
        <strain evidence="9 10">GBK3QG-3</strain>
    </source>
</reference>
<dbReference type="InterPro" id="IPR045621">
    <property type="entry name" value="BPD_transp_1_N"/>
</dbReference>
<evidence type="ECO:0000256" key="6">
    <source>
        <dbReference type="ARBA" id="ARBA00023136"/>
    </source>
</evidence>
<keyword evidence="4 7" id="KW-0812">Transmembrane</keyword>
<dbReference type="Pfam" id="PF00528">
    <property type="entry name" value="BPD_transp_1"/>
    <property type="match status" value="1"/>
</dbReference>
<comment type="similarity">
    <text evidence="7">Belongs to the binding-protein-dependent transport system permease family.</text>
</comment>
<evidence type="ECO:0000256" key="3">
    <source>
        <dbReference type="ARBA" id="ARBA00022475"/>
    </source>
</evidence>
<evidence type="ECO:0000256" key="1">
    <source>
        <dbReference type="ARBA" id="ARBA00004651"/>
    </source>
</evidence>
<dbReference type="Pfam" id="PF19300">
    <property type="entry name" value="BPD_transp_1_N"/>
    <property type="match status" value="1"/>
</dbReference>
<sequence length="313" mass="32542">MRRFLLRRLLGAVVTLLIASIVVYLCVYLSPGSPEQVLFGSRPPSPEVQAQVREYLGLDQSPVLRYLTWLGHVLSGDLGTSLITQQPVSSRIADPALVTLSLVAYAAVLIVLLGVGSGLLAALRPGPVDAGVTTLTSVATAVPAFVAAGVLISVFAVQLGWFPAYGQGDGVVGWWHGLTLPAVALAILASGLVSRVTRASARQELASEHVETARMRGISGGRLLRSHVLHNAAPSVVTVIGLQVAGLVAGAVVVEQAFGLNGLGGLLISSVQQKDFPVVQAIALVVVGAFVLLNLLADLVVMALDPRARVVAR</sequence>
<dbReference type="Proteomes" id="UP000780875">
    <property type="component" value="Unassembled WGS sequence"/>
</dbReference>
<dbReference type="PANTHER" id="PTHR43163:SF3">
    <property type="entry name" value="PEPTIDE ABC TRANSPORTER PERMEASE PROTEIN"/>
    <property type="match status" value="1"/>
</dbReference>
<feature type="transmembrane region" description="Helical" evidence="7">
    <location>
        <begin position="9"/>
        <end position="30"/>
    </location>
</feature>
<keyword evidence="2 7" id="KW-0813">Transport</keyword>
<dbReference type="Gene3D" id="1.10.3720.10">
    <property type="entry name" value="MetI-like"/>
    <property type="match status" value="1"/>
</dbReference>
<protein>
    <submittedName>
        <fullName evidence="9">ABC transporter permease</fullName>
    </submittedName>
</protein>
<dbReference type="CDD" id="cd06261">
    <property type="entry name" value="TM_PBP2"/>
    <property type="match status" value="1"/>
</dbReference>
<dbReference type="InterPro" id="IPR035906">
    <property type="entry name" value="MetI-like_sf"/>
</dbReference>
<dbReference type="EMBL" id="JAIQZJ010000001">
    <property type="protein sequence ID" value="MBZ5737094.1"/>
    <property type="molecule type" value="Genomic_DNA"/>
</dbReference>
<keyword evidence="5 7" id="KW-1133">Transmembrane helix</keyword>